<comment type="similarity">
    <text evidence="4">Belongs to the zinc-containing alcohol dehydrogenase family.</text>
</comment>
<gene>
    <name evidence="7" type="ORF">PVT71_15130</name>
</gene>
<dbReference type="InterPro" id="IPR013154">
    <property type="entry name" value="ADH-like_N"/>
</dbReference>
<feature type="region of interest" description="Disordered" evidence="5">
    <location>
        <begin position="1"/>
        <end position="26"/>
    </location>
</feature>
<evidence type="ECO:0000313" key="7">
    <source>
        <dbReference type="EMBL" id="XCC96032.1"/>
    </source>
</evidence>
<accession>A0AAU8AMG6</accession>
<dbReference type="InterPro" id="IPR036291">
    <property type="entry name" value="NAD(P)-bd_dom_sf"/>
</dbReference>
<protein>
    <submittedName>
        <fullName evidence="7">Alcohol dehydrogenase catalytic domain-containing protein</fullName>
    </submittedName>
</protein>
<dbReference type="InterPro" id="IPR013149">
    <property type="entry name" value="ADH-like_C"/>
</dbReference>
<proteinExistence type="inferred from homology"/>
<evidence type="ECO:0000256" key="1">
    <source>
        <dbReference type="ARBA" id="ARBA00022723"/>
    </source>
</evidence>
<feature type="domain" description="Enoyl reductase (ER)" evidence="6">
    <location>
        <begin position="12"/>
        <end position="342"/>
    </location>
</feature>
<organism evidence="7">
    <name type="scientific">Alloyangia sp. H15</name>
    <dbReference type="NCBI Taxonomy" id="3029062"/>
    <lineage>
        <taxon>Bacteria</taxon>
        <taxon>Pseudomonadati</taxon>
        <taxon>Pseudomonadota</taxon>
        <taxon>Alphaproteobacteria</taxon>
        <taxon>Rhodobacterales</taxon>
        <taxon>Roseobacteraceae</taxon>
        <taxon>Alloyangia</taxon>
    </lineage>
</organism>
<evidence type="ECO:0000256" key="4">
    <source>
        <dbReference type="RuleBase" id="RU361277"/>
    </source>
</evidence>
<dbReference type="Gene3D" id="3.40.50.720">
    <property type="entry name" value="NAD(P)-binding Rossmann-like Domain"/>
    <property type="match status" value="1"/>
</dbReference>
<dbReference type="InterPro" id="IPR020843">
    <property type="entry name" value="ER"/>
</dbReference>
<reference evidence="7" key="1">
    <citation type="submission" date="2023-02" db="EMBL/GenBank/DDBJ databases">
        <title>Description and genomic characterization of Salipiger bruguierae sp. nov., isolated from the sediment of mangrove plant Bruguiera sexangula.</title>
        <authorList>
            <person name="Long M."/>
        </authorList>
    </citation>
    <scope>NUCLEOTIDE SEQUENCE</scope>
    <source>
        <strain evidence="7">H15</strain>
    </source>
</reference>
<dbReference type="PROSITE" id="PS00059">
    <property type="entry name" value="ADH_ZINC"/>
    <property type="match status" value="1"/>
</dbReference>
<keyword evidence="3" id="KW-0560">Oxidoreductase</keyword>
<dbReference type="RefSeq" id="WP_353474899.1">
    <property type="nucleotide sequence ID" value="NZ_CP123385.1"/>
</dbReference>
<dbReference type="SUPFAM" id="SSF50129">
    <property type="entry name" value="GroES-like"/>
    <property type="match status" value="1"/>
</dbReference>
<evidence type="ECO:0000256" key="5">
    <source>
        <dbReference type="SAM" id="MobiDB-lite"/>
    </source>
</evidence>
<evidence type="ECO:0000259" key="6">
    <source>
        <dbReference type="SMART" id="SM00829"/>
    </source>
</evidence>
<dbReference type="EMBL" id="CP123385">
    <property type="protein sequence ID" value="XCC96032.1"/>
    <property type="molecule type" value="Genomic_DNA"/>
</dbReference>
<dbReference type="Gene3D" id="3.90.180.10">
    <property type="entry name" value="Medium-chain alcohol dehydrogenases, catalytic domain"/>
    <property type="match status" value="1"/>
</dbReference>
<comment type="cofactor">
    <cofactor evidence="4">
        <name>Zn(2+)</name>
        <dbReference type="ChEBI" id="CHEBI:29105"/>
    </cofactor>
</comment>
<dbReference type="GO" id="GO:0016616">
    <property type="term" value="F:oxidoreductase activity, acting on the CH-OH group of donors, NAD or NADP as acceptor"/>
    <property type="evidence" value="ECO:0007669"/>
    <property type="project" value="UniProtKB-ARBA"/>
</dbReference>
<keyword evidence="1 4" id="KW-0479">Metal-binding</keyword>
<dbReference type="AlphaFoldDB" id="A0AAU8AMG6"/>
<dbReference type="SMART" id="SM00829">
    <property type="entry name" value="PKS_ER"/>
    <property type="match status" value="1"/>
</dbReference>
<dbReference type="SUPFAM" id="SSF51735">
    <property type="entry name" value="NAD(P)-binding Rossmann-fold domains"/>
    <property type="match status" value="1"/>
</dbReference>
<dbReference type="Pfam" id="PF08240">
    <property type="entry name" value="ADH_N"/>
    <property type="match status" value="1"/>
</dbReference>
<dbReference type="InterPro" id="IPR002328">
    <property type="entry name" value="ADH_Zn_CS"/>
</dbReference>
<dbReference type="InterPro" id="IPR011032">
    <property type="entry name" value="GroES-like_sf"/>
</dbReference>
<dbReference type="InterPro" id="IPR050129">
    <property type="entry name" value="Zn_alcohol_dh"/>
</dbReference>
<name>A0AAU8AMG6_9RHOB</name>
<dbReference type="PANTHER" id="PTHR43401:SF2">
    <property type="entry name" value="L-THREONINE 3-DEHYDROGENASE"/>
    <property type="match status" value="1"/>
</dbReference>
<keyword evidence="2 4" id="KW-0862">Zinc</keyword>
<sequence length="350" mass="36217">MLALQKTEAAPGVELREVAPPPAPGPGEVLIGIEATGVCGTDVHIAHWTPGYESMQRAMPVTIGHETCGRICAAGEGVDPALIGQRVTIRPSVLCHRCAPCLNGDPDNCTGRLGVGIGRSGAFAPQLLVPAENCVPVPEGMEAEIAALTEPMTVCREAVDTAGLRPGARVLVLGPGTIGQGIALFAEAAGAGEVVVVGRDDAARLERVRALGFPNVADSLGTTLAGALAPWLEHGRFDVIFEATGVPAVVPEALSVLAKRGKLVIVGIHPAPAQVDLTALVRNHQQILGSYRAPVETWPEVLAFLSANPERLRGMISHRLPLTDAPEAVKIAGAKQASKVMVLQEAGACP</sequence>
<dbReference type="GO" id="GO:0008270">
    <property type="term" value="F:zinc ion binding"/>
    <property type="evidence" value="ECO:0007669"/>
    <property type="project" value="InterPro"/>
</dbReference>
<evidence type="ECO:0000256" key="2">
    <source>
        <dbReference type="ARBA" id="ARBA00022833"/>
    </source>
</evidence>
<dbReference type="PANTHER" id="PTHR43401">
    <property type="entry name" value="L-THREONINE 3-DEHYDROGENASE"/>
    <property type="match status" value="1"/>
</dbReference>
<dbReference type="Pfam" id="PF00107">
    <property type="entry name" value="ADH_zinc_N"/>
    <property type="match status" value="1"/>
</dbReference>
<evidence type="ECO:0000256" key="3">
    <source>
        <dbReference type="ARBA" id="ARBA00023002"/>
    </source>
</evidence>